<keyword evidence="2" id="KW-1185">Reference proteome</keyword>
<accession>A0ACB8FSL9</accession>
<proteinExistence type="predicted"/>
<reference evidence="1" key="1">
    <citation type="submission" date="2021-08" db="EMBL/GenBank/DDBJ databases">
        <title>The first chromosome-level gecko genome reveals the dynamic sex chromosomes of Neotropical dwarf geckos (Sphaerodactylidae: Sphaerodactylus).</title>
        <authorList>
            <person name="Pinto B.J."/>
            <person name="Keating S.E."/>
            <person name="Gamble T."/>
        </authorList>
    </citation>
    <scope>NUCLEOTIDE SEQUENCE</scope>
    <source>
        <strain evidence="1">TG3544</strain>
    </source>
</reference>
<gene>
    <name evidence="1" type="ORF">K3G42_028598</name>
</gene>
<evidence type="ECO:0000313" key="1">
    <source>
        <dbReference type="EMBL" id="KAH8008267.1"/>
    </source>
</evidence>
<organism evidence="1 2">
    <name type="scientific">Sphaerodactylus townsendi</name>
    <dbReference type="NCBI Taxonomy" id="933632"/>
    <lineage>
        <taxon>Eukaryota</taxon>
        <taxon>Metazoa</taxon>
        <taxon>Chordata</taxon>
        <taxon>Craniata</taxon>
        <taxon>Vertebrata</taxon>
        <taxon>Euteleostomi</taxon>
        <taxon>Lepidosauria</taxon>
        <taxon>Squamata</taxon>
        <taxon>Bifurcata</taxon>
        <taxon>Gekkota</taxon>
        <taxon>Sphaerodactylidae</taxon>
        <taxon>Sphaerodactylus</taxon>
    </lineage>
</organism>
<comment type="caution">
    <text evidence="1">The sequence shown here is derived from an EMBL/GenBank/DDBJ whole genome shotgun (WGS) entry which is preliminary data.</text>
</comment>
<sequence>MCILVKPQLLSVSGFGWILKGSKAGIHKMSLYGLSPKLYFASTPGVQKAASIGSYPSHKDALLHLNHCPQSGIEPLCGYTGVMMSGVSEIDKGSCLCRRKLTSVCLNNNDPLLQQSLVNGSFGGRDLSLYDFPLLQEAFENDLDDLKRHAVISSLPVFSRKVLKKKKAAMEDFIWKVATKSCSIAMIPVPGLSLVCDLNILIATMKFFYKVFGLDEDCLHRVAELVRKDYDVLKSAIKKSPMSSEITPTFVNSLLAKSVLCLTVRVTQCVLDCIPLLGYLTGGPSSFITTFHMLKSFLRDLVEDAENVRAKAAEP</sequence>
<evidence type="ECO:0000313" key="2">
    <source>
        <dbReference type="Proteomes" id="UP000827872"/>
    </source>
</evidence>
<name>A0ACB8FSL9_9SAUR</name>
<protein>
    <submittedName>
        <fullName evidence="1">Uncharacterized protein</fullName>
    </submittedName>
</protein>
<dbReference type="EMBL" id="CM037619">
    <property type="protein sequence ID" value="KAH8008267.1"/>
    <property type="molecule type" value="Genomic_DNA"/>
</dbReference>
<dbReference type="Proteomes" id="UP000827872">
    <property type="component" value="Linkage Group LG06"/>
</dbReference>